<evidence type="ECO:0000313" key="2">
    <source>
        <dbReference type="EMBL" id="WIV55283.1"/>
    </source>
</evidence>
<reference evidence="2 3" key="1">
    <citation type="submission" date="2023-06" db="EMBL/GenBank/DDBJ databases">
        <authorList>
            <person name="Oyuntsetseg B."/>
            <person name="Kim S.B."/>
        </authorList>
    </citation>
    <scope>NUCLEOTIDE SEQUENCE [LARGE SCALE GENOMIC DNA]</scope>
    <source>
        <strain evidence="2 3">2-2</strain>
    </source>
</reference>
<sequence length="146" mass="14433">MAAGAAQAEGVPGVEDVDLRGGQDGGARAAGAAGPDADAEVVGGSAAAREAPSPADAEAVRDFLGGLYREQCAREDEVGAIGVELRLGVRRQGGEVDARGAEAGDPARGAVHFGQPFDHPQELGGREGIAAEALRGGGPVEPGTPE</sequence>
<dbReference type="EMBL" id="CP127173">
    <property type="protein sequence ID" value="WIV55283.1"/>
    <property type="molecule type" value="Genomic_DNA"/>
</dbReference>
<evidence type="ECO:0000256" key="1">
    <source>
        <dbReference type="SAM" id="MobiDB-lite"/>
    </source>
</evidence>
<organism evidence="2 3">
    <name type="scientific">Amycolatopsis nalaikhensis</name>
    <dbReference type="NCBI Taxonomy" id="715472"/>
    <lineage>
        <taxon>Bacteria</taxon>
        <taxon>Bacillati</taxon>
        <taxon>Actinomycetota</taxon>
        <taxon>Actinomycetes</taxon>
        <taxon>Pseudonocardiales</taxon>
        <taxon>Pseudonocardiaceae</taxon>
        <taxon>Amycolatopsis</taxon>
    </lineage>
</organism>
<dbReference type="Proteomes" id="UP001227101">
    <property type="component" value="Chromosome"/>
</dbReference>
<accession>A0ABY8XI41</accession>
<protein>
    <submittedName>
        <fullName evidence="2">Uncharacterized protein</fullName>
    </submittedName>
</protein>
<gene>
    <name evidence="2" type="ORF">QP939_41710</name>
</gene>
<name>A0ABY8XI41_9PSEU</name>
<evidence type="ECO:0000313" key="3">
    <source>
        <dbReference type="Proteomes" id="UP001227101"/>
    </source>
</evidence>
<feature type="region of interest" description="Disordered" evidence="1">
    <location>
        <begin position="97"/>
        <end position="123"/>
    </location>
</feature>
<keyword evidence="3" id="KW-1185">Reference proteome</keyword>
<dbReference type="RefSeq" id="WP_285452157.1">
    <property type="nucleotide sequence ID" value="NZ_CP127173.1"/>
</dbReference>
<proteinExistence type="predicted"/>
<feature type="compositionally biased region" description="Low complexity" evidence="1">
    <location>
        <begin position="26"/>
        <end position="56"/>
    </location>
</feature>
<feature type="region of interest" description="Disordered" evidence="1">
    <location>
        <begin position="1"/>
        <end position="56"/>
    </location>
</feature>